<evidence type="ECO:0000313" key="4">
    <source>
        <dbReference type="Proteomes" id="UP001596990"/>
    </source>
</evidence>
<comment type="caution">
    <text evidence="3">The sequence shown here is derived from an EMBL/GenBank/DDBJ whole genome shotgun (WGS) entry which is preliminary data.</text>
</comment>
<keyword evidence="1" id="KW-1133">Transmembrane helix</keyword>
<gene>
    <name evidence="3" type="primary">spoIID</name>
    <name evidence="3" type="ORF">ACFQ2J_13075</name>
</gene>
<proteinExistence type="predicted"/>
<keyword evidence="1" id="KW-0472">Membrane</keyword>
<dbReference type="Pfam" id="PF08486">
    <property type="entry name" value="SpoIID"/>
    <property type="match status" value="1"/>
</dbReference>
<dbReference type="PANTHER" id="PTHR30032:SF4">
    <property type="entry name" value="AMIDASE ENHANCER"/>
    <property type="match status" value="1"/>
</dbReference>
<keyword evidence="4" id="KW-1185">Reference proteome</keyword>
<dbReference type="PROSITE" id="PS50890">
    <property type="entry name" value="PUA"/>
    <property type="match status" value="1"/>
</dbReference>
<dbReference type="InterPro" id="IPR013486">
    <property type="entry name" value="SpoIID/LytB"/>
</dbReference>
<feature type="domain" description="Sporulation stage II protein D amidase enhancer LytB N-terminal" evidence="2">
    <location>
        <begin position="68"/>
        <end position="170"/>
    </location>
</feature>
<protein>
    <submittedName>
        <fullName evidence="3">Stage II sporulation protein D</fullName>
    </submittedName>
</protein>
<dbReference type="RefSeq" id="WP_386061133.1">
    <property type="nucleotide sequence ID" value="NZ_JBHTKL010000005.1"/>
</dbReference>
<evidence type="ECO:0000313" key="3">
    <source>
        <dbReference type="EMBL" id="MFD1020112.1"/>
    </source>
</evidence>
<dbReference type="EMBL" id="JBHTKL010000005">
    <property type="protein sequence ID" value="MFD1020112.1"/>
    <property type="molecule type" value="Genomic_DNA"/>
</dbReference>
<dbReference type="NCBIfam" id="TIGR02669">
    <property type="entry name" value="SpoIID_LytB"/>
    <property type="match status" value="1"/>
</dbReference>
<dbReference type="InterPro" id="IPR014225">
    <property type="entry name" value="Spore_II_D_firmicutes"/>
</dbReference>
<dbReference type="NCBIfam" id="TIGR02870">
    <property type="entry name" value="spore_II_D"/>
    <property type="match status" value="1"/>
</dbReference>
<reference evidence="4" key="1">
    <citation type="journal article" date="2019" name="Int. J. Syst. Evol. Microbiol.">
        <title>The Global Catalogue of Microorganisms (GCM) 10K type strain sequencing project: providing services to taxonomists for standard genome sequencing and annotation.</title>
        <authorList>
            <consortium name="The Broad Institute Genomics Platform"/>
            <consortium name="The Broad Institute Genome Sequencing Center for Infectious Disease"/>
            <person name="Wu L."/>
            <person name="Ma J."/>
        </authorList>
    </citation>
    <scope>NUCLEOTIDE SEQUENCE [LARGE SCALE GENOMIC DNA]</scope>
    <source>
        <strain evidence="4">CCUG 56607</strain>
    </source>
</reference>
<evidence type="ECO:0000259" key="2">
    <source>
        <dbReference type="Pfam" id="PF08486"/>
    </source>
</evidence>
<keyword evidence="1" id="KW-0812">Transmembrane</keyword>
<dbReference type="Proteomes" id="UP001596990">
    <property type="component" value="Unassembled WGS sequence"/>
</dbReference>
<dbReference type="InterPro" id="IPR013693">
    <property type="entry name" value="SpoIID/LytB_N"/>
</dbReference>
<name>A0ABW3L3W7_9BACI</name>
<sequence length="341" mass="38139">MKRWKGPGFIVVAALLLMILILPTLIVVPFINSGETGEARVTPEKEKEPMLTTIPEDLSPFTVNVLRSKTNQVEEVPLEEYVARVVASEMPAEFEVEALKAQALAARTYIVKHMTNGEKVSGQADVTDTIQHQVYKDNNELRQQWSADYMEKMNKINTAVIDTAGKIITYESQPIFAAFFSTSNGYTENSEDYWENALPYLTSVESPWDQESPKYMDQKVIPIADAEAKLGVKFPPNVSEIKMTKTESHRVDNISINGKTFSGRDIREKLDLRSSDFTVGQKDGHLIFTTKGYGHGIGMSQYGANGMAKAGKNYEEIVQHYYKGAKVTEMNQFTALASTKN</sequence>
<feature type="transmembrane region" description="Helical" evidence="1">
    <location>
        <begin position="9"/>
        <end position="31"/>
    </location>
</feature>
<dbReference type="InterPro" id="IPR051922">
    <property type="entry name" value="Bact_Sporulation_Assoc"/>
</dbReference>
<accession>A0ABW3L3W7</accession>
<evidence type="ECO:0000256" key="1">
    <source>
        <dbReference type="SAM" id="Phobius"/>
    </source>
</evidence>
<organism evidence="3 4">
    <name type="scientific">Thalassobacillus hwangdonensis</name>
    <dbReference type="NCBI Taxonomy" id="546108"/>
    <lineage>
        <taxon>Bacteria</taxon>
        <taxon>Bacillati</taxon>
        <taxon>Bacillota</taxon>
        <taxon>Bacilli</taxon>
        <taxon>Bacillales</taxon>
        <taxon>Bacillaceae</taxon>
        <taxon>Thalassobacillus</taxon>
    </lineage>
</organism>
<dbReference type="PANTHER" id="PTHR30032">
    <property type="entry name" value="N-ACETYLMURAMOYL-L-ALANINE AMIDASE-RELATED"/>
    <property type="match status" value="1"/>
</dbReference>